<keyword evidence="2" id="KW-1185">Reference proteome</keyword>
<dbReference type="RefSeq" id="WP_183365273.1">
    <property type="nucleotide sequence ID" value="NZ_JACIEZ010000002.1"/>
</dbReference>
<dbReference type="Proteomes" id="UP000528286">
    <property type="component" value="Unassembled WGS sequence"/>
</dbReference>
<evidence type="ECO:0000313" key="2">
    <source>
        <dbReference type="Proteomes" id="UP000528286"/>
    </source>
</evidence>
<protein>
    <submittedName>
        <fullName evidence="1">Uncharacterized protein</fullName>
    </submittedName>
</protein>
<dbReference type="GO" id="GO:0003677">
    <property type="term" value="F:DNA binding"/>
    <property type="evidence" value="ECO:0007669"/>
    <property type="project" value="InterPro"/>
</dbReference>
<organism evidence="1 2">
    <name type="scientific">Gellertiella hungarica</name>
    <dbReference type="NCBI Taxonomy" id="1572859"/>
    <lineage>
        <taxon>Bacteria</taxon>
        <taxon>Pseudomonadati</taxon>
        <taxon>Pseudomonadota</taxon>
        <taxon>Alphaproteobacteria</taxon>
        <taxon>Hyphomicrobiales</taxon>
        <taxon>Rhizobiaceae</taxon>
        <taxon>Gellertiella</taxon>
    </lineage>
</organism>
<dbReference type="AlphaFoldDB" id="A0A7W6J3D4"/>
<gene>
    <name evidence="1" type="ORF">GGR23_001208</name>
</gene>
<proteinExistence type="predicted"/>
<accession>A0A7W6J3D4</accession>
<reference evidence="1 2" key="1">
    <citation type="submission" date="2020-08" db="EMBL/GenBank/DDBJ databases">
        <title>Genomic Encyclopedia of Type Strains, Phase IV (KMG-IV): sequencing the most valuable type-strain genomes for metagenomic binning, comparative biology and taxonomic classification.</title>
        <authorList>
            <person name="Goeker M."/>
        </authorList>
    </citation>
    <scope>NUCLEOTIDE SEQUENCE [LARGE SCALE GENOMIC DNA]</scope>
    <source>
        <strain evidence="1 2">DSM 29853</strain>
    </source>
</reference>
<name>A0A7W6J3D4_9HYPH</name>
<evidence type="ECO:0000313" key="1">
    <source>
        <dbReference type="EMBL" id="MBB4064031.1"/>
    </source>
</evidence>
<sequence>MVKRVWNNADFHRWLSASGLSAPQAAAVLGISERTVKRIRTEEVGVKDGIAERAQAWIRSTRVTGGEDALNLDSYAAQADFAAICEAFPLAHITCMSSAIARGWTSANSNGFRQLAQPTRLQKPKKWENFDLEWFETDGLPWGVECRIDADGRPYRIASPERTLIELAVHSLHAGYGDDVSEAFQGAVDLSETPPDMTVVRQRASARSPAALDEIRHHLSDRARADVAELRADNEDD</sequence>
<dbReference type="EMBL" id="JACIEZ010000002">
    <property type="protein sequence ID" value="MBB4064031.1"/>
    <property type="molecule type" value="Genomic_DNA"/>
</dbReference>
<comment type="caution">
    <text evidence="1">The sequence shown here is derived from an EMBL/GenBank/DDBJ whole genome shotgun (WGS) entry which is preliminary data.</text>
</comment>
<dbReference type="Gene3D" id="1.10.260.40">
    <property type="entry name" value="lambda repressor-like DNA-binding domains"/>
    <property type="match status" value="1"/>
</dbReference>
<dbReference type="InterPro" id="IPR010982">
    <property type="entry name" value="Lambda_DNA-bd_dom_sf"/>
</dbReference>